<gene>
    <name evidence="4" type="ORF">L207DRAFT_565182</name>
</gene>
<keyword evidence="5" id="KW-1185">Reference proteome</keyword>
<dbReference type="AlphaFoldDB" id="A0A2J6RRU2"/>
<keyword evidence="2" id="KW-0472">Membrane</keyword>
<evidence type="ECO:0000313" key="5">
    <source>
        <dbReference type="Proteomes" id="UP000235786"/>
    </source>
</evidence>
<feature type="compositionally biased region" description="Polar residues" evidence="1">
    <location>
        <begin position="250"/>
        <end position="259"/>
    </location>
</feature>
<dbReference type="Proteomes" id="UP000235786">
    <property type="component" value="Unassembled WGS sequence"/>
</dbReference>
<feature type="compositionally biased region" description="Basic and acidic residues" evidence="1">
    <location>
        <begin position="265"/>
        <end position="277"/>
    </location>
</feature>
<feature type="signal peptide" evidence="3">
    <location>
        <begin position="1"/>
        <end position="16"/>
    </location>
</feature>
<feature type="region of interest" description="Disordered" evidence="1">
    <location>
        <begin position="212"/>
        <end position="295"/>
    </location>
</feature>
<name>A0A2J6RRU2_HYAVF</name>
<keyword evidence="3" id="KW-0732">Signal</keyword>
<feature type="transmembrane region" description="Helical" evidence="2">
    <location>
        <begin position="180"/>
        <end position="203"/>
    </location>
</feature>
<sequence length="295" mass="30226">MLRPVLFFSCLVGAYAQADTNTLSIGYMKTGSTYVSATCPATTATFVTSGSYWGCSPYPSAGLGLVTGCTSGTLLVGGTNEYLCVPGDECNTGYLFSDLSDQSPLTEYGCLPGAGTTSYYRSLPASVLAVVTGSTSSASASPTQASLTTGSSAPGVSSPVSSSTAPSVSTQNGHSSSKTWIAGAVIGPIFGLALVALGIWVWALKKKAKQNQRTQQQQPVPGPGQGTTSPPGPAELEEQKGSWVFVPAASTPQAPQSDAHQPDSLPRETELPAKPRISELPGGQVPVELAEARKI</sequence>
<dbReference type="EMBL" id="KZ613944">
    <property type="protein sequence ID" value="PMD41241.1"/>
    <property type="molecule type" value="Genomic_DNA"/>
</dbReference>
<proteinExistence type="predicted"/>
<evidence type="ECO:0000256" key="3">
    <source>
        <dbReference type="SAM" id="SignalP"/>
    </source>
</evidence>
<reference evidence="4 5" key="1">
    <citation type="submission" date="2016-04" db="EMBL/GenBank/DDBJ databases">
        <title>A degradative enzymes factory behind the ericoid mycorrhizal symbiosis.</title>
        <authorList>
            <consortium name="DOE Joint Genome Institute"/>
            <person name="Martino E."/>
            <person name="Morin E."/>
            <person name="Grelet G."/>
            <person name="Kuo A."/>
            <person name="Kohler A."/>
            <person name="Daghino S."/>
            <person name="Barry K."/>
            <person name="Choi C."/>
            <person name="Cichocki N."/>
            <person name="Clum A."/>
            <person name="Copeland A."/>
            <person name="Hainaut M."/>
            <person name="Haridas S."/>
            <person name="Labutti K."/>
            <person name="Lindquist E."/>
            <person name="Lipzen A."/>
            <person name="Khouja H.-R."/>
            <person name="Murat C."/>
            <person name="Ohm R."/>
            <person name="Olson A."/>
            <person name="Spatafora J."/>
            <person name="Veneault-Fourrey C."/>
            <person name="Henrissat B."/>
            <person name="Grigoriev I."/>
            <person name="Martin F."/>
            <person name="Perotto S."/>
        </authorList>
    </citation>
    <scope>NUCLEOTIDE SEQUENCE [LARGE SCALE GENOMIC DNA]</scope>
    <source>
        <strain evidence="4 5">F</strain>
    </source>
</reference>
<keyword evidence="2" id="KW-1133">Transmembrane helix</keyword>
<evidence type="ECO:0000256" key="1">
    <source>
        <dbReference type="SAM" id="MobiDB-lite"/>
    </source>
</evidence>
<dbReference type="STRING" id="1149755.A0A2J6RRU2"/>
<feature type="region of interest" description="Disordered" evidence="1">
    <location>
        <begin position="137"/>
        <end position="175"/>
    </location>
</feature>
<accession>A0A2J6RRU2</accession>
<organism evidence="4 5">
    <name type="scientific">Hyaloscypha variabilis (strain UAMH 11265 / GT02V1 / F)</name>
    <name type="common">Meliniomyces variabilis</name>
    <dbReference type="NCBI Taxonomy" id="1149755"/>
    <lineage>
        <taxon>Eukaryota</taxon>
        <taxon>Fungi</taxon>
        <taxon>Dikarya</taxon>
        <taxon>Ascomycota</taxon>
        <taxon>Pezizomycotina</taxon>
        <taxon>Leotiomycetes</taxon>
        <taxon>Helotiales</taxon>
        <taxon>Hyaloscyphaceae</taxon>
        <taxon>Hyaloscypha</taxon>
        <taxon>Hyaloscypha variabilis</taxon>
    </lineage>
</organism>
<evidence type="ECO:0000256" key="2">
    <source>
        <dbReference type="SAM" id="Phobius"/>
    </source>
</evidence>
<feature type="chain" id="PRO_5014342265" description="Mid2 domain-containing protein" evidence="3">
    <location>
        <begin position="17"/>
        <end position="295"/>
    </location>
</feature>
<feature type="compositionally biased region" description="Low complexity" evidence="1">
    <location>
        <begin position="137"/>
        <end position="170"/>
    </location>
</feature>
<evidence type="ECO:0008006" key="6">
    <source>
        <dbReference type="Google" id="ProtNLM"/>
    </source>
</evidence>
<dbReference type="OrthoDB" id="3557178at2759"/>
<evidence type="ECO:0000313" key="4">
    <source>
        <dbReference type="EMBL" id="PMD41241.1"/>
    </source>
</evidence>
<keyword evidence="2" id="KW-0812">Transmembrane</keyword>
<protein>
    <recommendedName>
        <fullName evidence="6">Mid2 domain-containing protein</fullName>
    </recommendedName>
</protein>